<keyword evidence="4" id="KW-0206">Cytoskeleton</keyword>
<dbReference type="PANTHER" id="PTHR11937">
    <property type="entry name" value="ACTIN"/>
    <property type="match status" value="1"/>
</dbReference>
<dbReference type="GO" id="GO:0005737">
    <property type="term" value="C:cytoplasm"/>
    <property type="evidence" value="ECO:0007669"/>
    <property type="project" value="UniProtKB-SubCell"/>
</dbReference>
<sequence>MDQDQKRPPSIVMELGAETCKVGLSSESAPTAAIRTVVGRPMNKRVSALRDHYVGDEALLKQDVLGIRRPLRRGRVDSWDDMILLWQYAFKEVLRVNPEEHPVLLSEQPLVPPVNREKMTQVLFETFNVPKMYVASQPVLTLFSIGKITGLNVDTGLDATYAVPINNGFVVREGVRRVDLGGHDLTAFMQRSIEQKGVLTQHANTLVHHLCFVAQDLETELTSPNLQVSYQLPDGQVVNVGPERVLAPEGLFNPSVIGSEAMSVPQLVREAIIDSPAVLHKSLAKNVVLSGGPRLLPGYSTRLKTELEARLTDLPIGVWGQEKNPAPSAWTGGAIFAELPTFQNLWITKAEYDDHGPAIVHKKCDLV</sequence>
<keyword evidence="3" id="KW-0963">Cytoplasm</keyword>
<dbReference type="Pfam" id="PF00022">
    <property type="entry name" value="Actin"/>
    <property type="match status" value="2"/>
</dbReference>
<dbReference type="FunFam" id="3.30.420.40:FF:000058">
    <property type="entry name" value="Putative actin-related protein 5"/>
    <property type="match status" value="1"/>
</dbReference>
<dbReference type="InterPro" id="IPR004000">
    <property type="entry name" value="Actin"/>
</dbReference>
<evidence type="ECO:0000313" key="7">
    <source>
        <dbReference type="Proteomes" id="UP000494165"/>
    </source>
</evidence>
<dbReference type="Gene3D" id="3.30.420.40">
    <property type="match status" value="2"/>
</dbReference>
<comment type="caution">
    <text evidence="6">The sequence shown here is derived from an EMBL/GenBank/DDBJ whole genome shotgun (WGS) entry which is preliminary data.</text>
</comment>
<accession>A0A8S1CWF2</accession>
<name>A0A8S1CWF2_9INSE</name>
<dbReference type="AlphaFoldDB" id="A0A8S1CWF2"/>
<evidence type="ECO:0000313" key="6">
    <source>
        <dbReference type="EMBL" id="CAB3373601.1"/>
    </source>
</evidence>
<organism evidence="6 7">
    <name type="scientific">Cloeon dipterum</name>
    <dbReference type="NCBI Taxonomy" id="197152"/>
    <lineage>
        <taxon>Eukaryota</taxon>
        <taxon>Metazoa</taxon>
        <taxon>Ecdysozoa</taxon>
        <taxon>Arthropoda</taxon>
        <taxon>Hexapoda</taxon>
        <taxon>Insecta</taxon>
        <taxon>Pterygota</taxon>
        <taxon>Palaeoptera</taxon>
        <taxon>Ephemeroptera</taxon>
        <taxon>Pisciforma</taxon>
        <taxon>Baetidae</taxon>
        <taxon>Cloeon</taxon>
    </lineage>
</organism>
<dbReference type="EMBL" id="CADEPI010000087">
    <property type="protein sequence ID" value="CAB3373601.1"/>
    <property type="molecule type" value="Genomic_DNA"/>
</dbReference>
<evidence type="ECO:0000256" key="2">
    <source>
        <dbReference type="ARBA" id="ARBA00006752"/>
    </source>
</evidence>
<dbReference type="OrthoDB" id="337660at2759"/>
<dbReference type="Gene3D" id="3.90.640.10">
    <property type="entry name" value="Actin, Chain A, domain 4"/>
    <property type="match status" value="1"/>
</dbReference>
<dbReference type="PRINTS" id="PR00190">
    <property type="entry name" value="ACTIN"/>
</dbReference>
<dbReference type="SMART" id="SM00268">
    <property type="entry name" value="ACTIN"/>
    <property type="match status" value="1"/>
</dbReference>
<reference evidence="6 7" key="1">
    <citation type="submission" date="2020-04" db="EMBL/GenBank/DDBJ databases">
        <authorList>
            <person name="Alioto T."/>
            <person name="Alioto T."/>
            <person name="Gomez Garrido J."/>
        </authorList>
    </citation>
    <scope>NUCLEOTIDE SEQUENCE [LARGE SCALE GENOMIC DNA]</scope>
</reference>
<protein>
    <submittedName>
        <fullName evidence="6">Uncharacterized protein</fullName>
    </submittedName>
</protein>
<dbReference type="Proteomes" id="UP000494165">
    <property type="component" value="Unassembled WGS sequence"/>
</dbReference>
<keyword evidence="7" id="KW-1185">Reference proteome</keyword>
<comment type="subcellular location">
    <subcellularLocation>
        <location evidence="1">Cytoplasm</location>
    </subcellularLocation>
</comment>
<gene>
    <name evidence="6" type="ORF">CLODIP_2_CD15066</name>
</gene>
<dbReference type="InterPro" id="IPR043129">
    <property type="entry name" value="ATPase_NBD"/>
</dbReference>
<evidence type="ECO:0000256" key="4">
    <source>
        <dbReference type="ARBA" id="ARBA00023212"/>
    </source>
</evidence>
<dbReference type="FunFam" id="3.30.420.40:FF:000050">
    <property type="entry name" value="Actin, alpha skeletal muscle"/>
    <property type="match status" value="1"/>
</dbReference>
<evidence type="ECO:0000256" key="1">
    <source>
        <dbReference type="ARBA" id="ARBA00004496"/>
    </source>
</evidence>
<evidence type="ECO:0000256" key="3">
    <source>
        <dbReference type="ARBA" id="ARBA00022490"/>
    </source>
</evidence>
<dbReference type="SUPFAM" id="SSF53067">
    <property type="entry name" value="Actin-like ATPase domain"/>
    <property type="match status" value="2"/>
</dbReference>
<dbReference type="PROSITE" id="PS00406">
    <property type="entry name" value="ACTINS_1"/>
    <property type="match status" value="1"/>
</dbReference>
<comment type="similarity">
    <text evidence="2 5">Belongs to the actin family.</text>
</comment>
<dbReference type="PROSITE" id="PS00432">
    <property type="entry name" value="ACTINS_2"/>
    <property type="match status" value="1"/>
</dbReference>
<evidence type="ECO:0000256" key="5">
    <source>
        <dbReference type="RuleBase" id="RU000487"/>
    </source>
</evidence>
<proteinExistence type="inferred from homology"/>
<dbReference type="InterPro" id="IPR004001">
    <property type="entry name" value="Actin_CS"/>
</dbReference>